<dbReference type="InterPro" id="IPR011723">
    <property type="entry name" value="Znf/thioredoxin_put"/>
</dbReference>
<dbReference type="NCBIfam" id="TIGR02098">
    <property type="entry name" value="MJ0042_CXXC"/>
    <property type="match status" value="1"/>
</dbReference>
<name>A0ABW1W8D2_9GAMM</name>
<evidence type="ECO:0000313" key="4">
    <source>
        <dbReference type="Proteomes" id="UP001596264"/>
    </source>
</evidence>
<feature type="transmembrane region" description="Helical" evidence="2">
    <location>
        <begin position="262"/>
        <end position="284"/>
    </location>
</feature>
<proteinExistence type="predicted"/>
<protein>
    <submittedName>
        <fullName evidence="3">Zinc-ribbon and DUF3426 domain-containing protein</fullName>
    </submittedName>
</protein>
<evidence type="ECO:0000256" key="2">
    <source>
        <dbReference type="SAM" id="Phobius"/>
    </source>
</evidence>
<evidence type="ECO:0000256" key="1">
    <source>
        <dbReference type="SAM" id="MobiDB-lite"/>
    </source>
</evidence>
<gene>
    <name evidence="3" type="ORF">ACFP58_07005</name>
</gene>
<feature type="region of interest" description="Disordered" evidence="1">
    <location>
        <begin position="128"/>
        <end position="153"/>
    </location>
</feature>
<organism evidence="3 4">
    <name type="scientific">Psychrobacter glacincola</name>
    <dbReference type="NCBI Taxonomy" id="56810"/>
    <lineage>
        <taxon>Bacteria</taxon>
        <taxon>Pseudomonadati</taxon>
        <taxon>Pseudomonadota</taxon>
        <taxon>Gammaproteobacteria</taxon>
        <taxon>Moraxellales</taxon>
        <taxon>Moraxellaceae</taxon>
        <taxon>Psychrobacter</taxon>
    </lineage>
</organism>
<reference evidence="4" key="1">
    <citation type="journal article" date="2019" name="Int. J. Syst. Evol. Microbiol.">
        <title>The Global Catalogue of Microorganisms (GCM) 10K type strain sequencing project: providing services to taxonomists for standard genome sequencing and annotation.</title>
        <authorList>
            <consortium name="The Broad Institute Genomics Platform"/>
            <consortium name="The Broad Institute Genome Sequencing Center for Infectious Disease"/>
            <person name="Wu L."/>
            <person name="Ma J."/>
        </authorList>
    </citation>
    <scope>NUCLEOTIDE SEQUENCE [LARGE SCALE GENOMIC DNA]</scope>
    <source>
        <strain evidence="4">CCM 2050</strain>
    </source>
</reference>
<dbReference type="EMBL" id="JBHSTZ010000021">
    <property type="protein sequence ID" value="MFC6381207.1"/>
    <property type="molecule type" value="Genomic_DNA"/>
</dbReference>
<sequence>MTTPIKTQCPHCHTIFNIKHTQLNQKTATVCCEHCQQIFLVNNNLIVTADIDNNRKLTGAEAYSDHDERTNTTTSHTTHSTLSTANADDADILIHDDMIHDDMDIEAPYDKSLEYDSLDSMDAWLTQATDNNNNATPSEISQKNTAKKLDKHSDVSTDLFETTSTSATASNRSHSSAKIALSSTAANSIHANIDDKADESWLEKLLKEQNSSEDTPTNDTDLSQLLLSMGVDFKEEDRSKAAHAKRLQAQAKFSPMPSRRSAASLLWIFGCLVLTLLLFAQYVIFNLNNLVKNPAYAERLQTICTIAACSLPSADLTALTMSDIRYRASRINSAADSSDISATLNNQSLQAQLYPHIKVSVYGANALIGEFIASPDEYLASTQSQLAASGEKQLLFTIPVTNTQITKVVIHPIY</sequence>
<accession>A0ABW1W8D2</accession>
<dbReference type="RefSeq" id="WP_201561377.1">
    <property type="nucleotide sequence ID" value="NZ_CAJGZK010000002.1"/>
</dbReference>
<dbReference type="Proteomes" id="UP001596264">
    <property type="component" value="Unassembled WGS sequence"/>
</dbReference>
<evidence type="ECO:0000313" key="3">
    <source>
        <dbReference type="EMBL" id="MFC6381207.1"/>
    </source>
</evidence>
<comment type="caution">
    <text evidence="3">The sequence shown here is derived from an EMBL/GenBank/DDBJ whole genome shotgun (WGS) entry which is preliminary data.</text>
</comment>
<dbReference type="Pfam" id="PF11906">
    <property type="entry name" value="DUF3426"/>
    <property type="match status" value="1"/>
</dbReference>
<keyword evidence="2" id="KW-1133">Transmembrane helix</keyword>
<keyword evidence="2" id="KW-0472">Membrane</keyword>
<feature type="compositionally biased region" description="Polar residues" evidence="1">
    <location>
        <begin position="128"/>
        <end position="144"/>
    </location>
</feature>
<keyword evidence="2" id="KW-0812">Transmembrane</keyword>
<feature type="compositionally biased region" description="Low complexity" evidence="1">
    <location>
        <begin position="71"/>
        <end position="81"/>
    </location>
</feature>
<dbReference type="InterPro" id="IPR021834">
    <property type="entry name" value="DUF3426"/>
</dbReference>
<feature type="region of interest" description="Disordered" evidence="1">
    <location>
        <begin position="62"/>
        <end position="81"/>
    </location>
</feature>
<keyword evidence="4" id="KW-1185">Reference proteome</keyword>